<evidence type="ECO:0000256" key="5">
    <source>
        <dbReference type="ARBA" id="ARBA00022989"/>
    </source>
</evidence>
<feature type="transmembrane region" description="Helical" evidence="10">
    <location>
        <begin position="60"/>
        <end position="82"/>
    </location>
</feature>
<evidence type="ECO:0000256" key="4">
    <source>
        <dbReference type="ARBA" id="ARBA00022725"/>
    </source>
</evidence>
<feature type="transmembrane region" description="Helical" evidence="10">
    <location>
        <begin position="235"/>
        <end position="254"/>
    </location>
</feature>
<keyword evidence="3 10" id="KW-0812">Transmembrane</keyword>
<evidence type="ECO:0000256" key="7">
    <source>
        <dbReference type="ARBA" id="ARBA00023170"/>
    </source>
</evidence>
<reference evidence="12" key="1">
    <citation type="submission" date="2025-08" db="UniProtKB">
        <authorList>
            <consortium name="RefSeq"/>
        </authorList>
    </citation>
    <scope>IDENTIFICATION</scope>
    <source>
        <tissue evidence="12">Whole organism</tissue>
    </source>
</reference>
<comment type="subcellular location">
    <subcellularLocation>
        <location evidence="1">Membrane</location>
        <topology evidence="1">Multi-pass membrane protein</topology>
    </subcellularLocation>
</comment>
<dbReference type="GO" id="GO:0004984">
    <property type="term" value="F:olfactory receptor activity"/>
    <property type="evidence" value="ECO:0007669"/>
    <property type="project" value="InterPro"/>
</dbReference>
<gene>
    <name evidence="12" type="primary">LOC127751395</name>
</gene>
<keyword evidence="4" id="KW-0552">Olfaction</keyword>
<keyword evidence="11" id="KW-1185">Reference proteome</keyword>
<dbReference type="OrthoDB" id="10449571at2759"/>
<keyword evidence="2" id="KW-0716">Sensory transduction</keyword>
<feature type="compositionally biased region" description="Polar residues" evidence="9">
    <location>
        <begin position="318"/>
        <end position="330"/>
    </location>
</feature>
<evidence type="ECO:0000256" key="10">
    <source>
        <dbReference type="SAM" id="Phobius"/>
    </source>
</evidence>
<protein>
    <submittedName>
        <fullName evidence="12">Uncharacterized protein LOC127751395 isoform X1</fullName>
    </submittedName>
</protein>
<dbReference type="GO" id="GO:0005549">
    <property type="term" value="F:odorant binding"/>
    <property type="evidence" value="ECO:0007669"/>
    <property type="project" value="InterPro"/>
</dbReference>
<dbReference type="KEGG" id="foc:127751395"/>
<dbReference type="GO" id="GO:0007165">
    <property type="term" value="P:signal transduction"/>
    <property type="evidence" value="ECO:0007669"/>
    <property type="project" value="UniProtKB-KW"/>
</dbReference>
<dbReference type="InterPro" id="IPR004117">
    <property type="entry name" value="7tm6_olfct_rcpt"/>
</dbReference>
<evidence type="ECO:0000256" key="9">
    <source>
        <dbReference type="SAM" id="MobiDB-lite"/>
    </source>
</evidence>
<proteinExistence type="predicted"/>
<dbReference type="RefSeq" id="XP_052130845.1">
    <property type="nucleotide sequence ID" value="XM_052274885.1"/>
</dbReference>
<dbReference type="AlphaFoldDB" id="A0A9C6XTV4"/>
<keyword evidence="5 10" id="KW-1133">Transmembrane helix</keyword>
<evidence type="ECO:0000256" key="1">
    <source>
        <dbReference type="ARBA" id="ARBA00004141"/>
    </source>
</evidence>
<keyword evidence="6 10" id="KW-0472">Membrane</keyword>
<feature type="region of interest" description="Disordered" evidence="9">
    <location>
        <begin position="316"/>
        <end position="338"/>
    </location>
</feature>
<evidence type="ECO:0000256" key="6">
    <source>
        <dbReference type="ARBA" id="ARBA00023136"/>
    </source>
</evidence>
<keyword evidence="7" id="KW-0675">Receptor</keyword>
<evidence type="ECO:0000313" key="11">
    <source>
        <dbReference type="Proteomes" id="UP000504606"/>
    </source>
</evidence>
<organism evidence="11 12">
    <name type="scientific">Frankliniella occidentalis</name>
    <name type="common">Western flower thrips</name>
    <name type="synonym">Euthrips occidentalis</name>
    <dbReference type="NCBI Taxonomy" id="133901"/>
    <lineage>
        <taxon>Eukaryota</taxon>
        <taxon>Metazoa</taxon>
        <taxon>Ecdysozoa</taxon>
        <taxon>Arthropoda</taxon>
        <taxon>Hexapoda</taxon>
        <taxon>Insecta</taxon>
        <taxon>Pterygota</taxon>
        <taxon>Neoptera</taxon>
        <taxon>Paraneoptera</taxon>
        <taxon>Thysanoptera</taxon>
        <taxon>Terebrantia</taxon>
        <taxon>Thripoidea</taxon>
        <taxon>Thripidae</taxon>
        <taxon>Frankliniella</taxon>
    </lineage>
</organism>
<evidence type="ECO:0000256" key="8">
    <source>
        <dbReference type="ARBA" id="ARBA00023224"/>
    </source>
</evidence>
<keyword evidence="8" id="KW-0807">Transducer</keyword>
<accession>A0A9C6XTV4</accession>
<dbReference type="GeneID" id="127751395"/>
<evidence type="ECO:0000256" key="2">
    <source>
        <dbReference type="ARBA" id="ARBA00022606"/>
    </source>
</evidence>
<sequence length="392" mass="42671">MTVTGPLGTWLWLLRTKRPLDIRQWLWASCVGSKGSQLLMLVANTMLLLAAIQAPSMKEAAAGTLMCCGFYSCNSAHAVYLLRRPRARDMLARILRVAGAIEEEACENGKVVLTKATRSIRRMSVIQLTYMGGMVCSVWAHVLVGGRPYAPMWPPPPLPAPWAERAVGYFEMAAMLLGCLAYFTLITLFSCIVMALTGLYQALSLRVETSQRRGQVLRLIELHQQLNRISREVELFFADIIAHLMVAILVVPLVATLQVVFNVVDALTFMSSSILVSVFLPMSAVSQSLTDASASLSRSAYSSAFSEVANAPSFPLADTTSPSPVSSTQLPLEAPPKPVDVSTQRALLLVMVSASRPARISLKGLGPVSLSTARAALRVWYQWGNMLVSVAR</sequence>
<feature type="transmembrane region" description="Helical" evidence="10">
    <location>
        <begin position="170"/>
        <end position="203"/>
    </location>
</feature>
<dbReference type="Pfam" id="PF02949">
    <property type="entry name" value="7tm_6"/>
    <property type="match status" value="1"/>
</dbReference>
<evidence type="ECO:0000256" key="3">
    <source>
        <dbReference type="ARBA" id="ARBA00022692"/>
    </source>
</evidence>
<name>A0A9C6XTV4_FRAOC</name>
<feature type="transmembrane region" description="Helical" evidence="10">
    <location>
        <begin position="260"/>
        <end position="280"/>
    </location>
</feature>
<evidence type="ECO:0000313" key="12">
    <source>
        <dbReference type="RefSeq" id="XP_052130845.1"/>
    </source>
</evidence>
<dbReference type="Proteomes" id="UP000504606">
    <property type="component" value="Unplaced"/>
</dbReference>
<feature type="transmembrane region" description="Helical" evidence="10">
    <location>
        <begin position="128"/>
        <end position="150"/>
    </location>
</feature>
<dbReference type="GO" id="GO:0016020">
    <property type="term" value="C:membrane"/>
    <property type="evidence" value="ECO:0007669"/>
    <property type="project" value="UniProtKB-SubCell"/>
</dbReference>